<dbReference type="Gene3D" id="4.10.450.10">
    <property type="entry name" value="Glucose Oxidase, domain 2"/>
    <property type="match status" value="1"/>
</dbReference>
<dbReference type="InterPro" id="IPR036188">
    <property type="entry name" value="FAD/NAD-bd_sf"/>
</dbReference>
<dbReference type="Pfam" id="PF05199">
    <property type="entry name" value="GMC_oxred_C"/>
    <property type="match status" value="1"/>
</dbReference>
<dbReference type="GeneID" id="63732429"/>
<evidence type="ECO:0000256" key="2">
    <source>
        <dbReference type="ARBA" id="ARBA00004191"/>
    </source>
</evidence>
<dbReference type="VEuPathDB" id="FungiDB:ASPVEDRAFT_80742"/>
<feature type="active site" description="Proton donor" evidence="13">
    <location>
        <position position="519"/>
    </location>
</feature>
<comment type="catalytic activity">
    <reaction evidence="11">
        <text>beta-D-glucose + O2 = D-glucono-1,5-lactone + H2O2</text>
        <dbReference type="Rhea" id="RHEA:11428"/>
        <dbReference type="ChEBI" id="CHEBI:15379"/>
        <dbReference type="ChEBI" id="CHEBI:15903"/>
        <dbReference type="ChEBI" id="CHEBI:16217"/>
        <dbReference type="ChEBI" id="CHEBI:16240"/>
        <dbReference type="EC" id="1.1.3.4"/>
    </reaction>
    <physiologicalReaction direction="left-to-right" evidence="11">
        <dbReference type="Rhea" id="RHEA:11429"/>
    </physiologicalReaction>
</comment>
<dbReference type="InterPro" id="IPR000172">
    <property type="entry name" value="GMC_OxRdtase_N"/>
</dbReference>
<reference evidence="20" key="1">
    <citation type="journal article" date="2017" name="Genome Biol.">
        <title>Comparative genomics reveals high biological diversity and specific adaptations in the industrially and medically important fungal genus Aspergillus.</title>
        <authorList>
            <person name="de Vries R.P."/>
            <person name="Riley R."/>
            <person name="Wiebenga A."/>
            <person name="Aguilar-Osorio G."/>
            <person name="Amillis S."/>
            <person name="Uchima C.A."/>
            <person name="Anderluh G."/>
            <person name="Asadollahi M."/>
            <person name="Askin M."/>
            <person name="Barry K."/>
            <person name="Battaglia E."/>
            <person name="Bayram O."/>
            <person name="Benocci T."/>
            <person name="Braus-Stromeyer S.A."/>
            <person name="Caldana C."/>
            <person name="Canovas D."/>
            <person name="Cerqueira G.C."/>
            <person name="Chen F."/>
            <person name="Chen W."/>
            <person name="Choi C."/>
            <person name="Clum A."/>
            <person name="Dos Santos R.A."/>
            <person name="Damasio A.R."/>
            <person name="Diallinas G."/>
            <person name="Emri T."/>
            <person name="Fekete E."/>
            <person name="Flipphi M."/>
            <person name="Freyberg S."/>
            <person name="Gallo A."/>
            <person name="Gournas C."/>
            <person name="Habgood R."/>
            <person name="Hainaut M."/>
            <person name="Harispe M.L."/>
            <person name="Henrissat B."/>
            <person name="Hilden K.S."/>
            <person name="Hope R."/>
            <person name="Hossain A."/>
            <person name="Karabika E."/>
            <person name="Karaffa L."/>
            <person name="Karanyi Z."/>
            <person name="Krasevec N."/>
            <person name="Kuo A."/>
            <person name="Kusch H."/>
            <person name="LaButti K."/>
            <person name="Lagendijk E.L."/>
            <person name="Lapidus A."/>
            <person name="Levasseur A."/>
            <person name="Lindquist E."/>
            <person name="Lipzen A."/>
            <person name="Logrieco A.F."/>
            <person name="MacCabe A."/>
            <person name="Maekelae M.R."/>
            <person name="Malavazi I."/>
            <person name="Melin P."/>
            <person name="Meyer V."/>
            <person name="Mielnichuk N."/>
            <person name="Miskei M."/>
            <person name="Molnar A.P."/>
            <person name="Mule G."/>
            <person name="Ngan C.Y."/>
            <person name="Orejas M."/>
            <person name="Orosz E."/>
            <person name="Ouedraogo J.P."/>
            <person name="Overkamp K.M."/>
            <person name="Park H.-S."/>
            <person name="Perrone G."/>
            <person name="Piumi F."/>
            <person name="Punt P.J."/>
            <person name="Ram A.F."/>
            <person name="Ramon A."/>
            <person name="Rauscher S."/>
            <person name="Record E."/>
            <person name="Riano-Pachon D.M."/>
            <person name="Robert V."/>
            <person name="Roehrig J."/>
            <person name="Ruller R."/>
            <person name="Salamov A."/>
            <person name="Salih N.S."/>
            <person name="Samson R.A."/>
            <person name="Sandor E."/>
            <person name="Sanguinetti M."/>
            <person name="Schuetze T."/>
            <person name="Sepcic K."/>
            <person name="Shelest E."/>
            <person name="Sherlock G."/>
            <person name="Sophianopoulou V."/>
            <person name="Squina F.M."/>
            <person name="Sun H."/>
            <person name="Susca A."/>
            <person name="Todd R.B."/>
            <person name="Tsang A."/>
            <person name="Unkles S.E."/>
            <person name="van de Wiele N."/>
            <person name="van Rossen-Uffink D."/>
            <person name="Oliveira J.V."/>
            <person name="Vesth T.C."/>
            <person name="Visser J."/>
            <person name="Yu J.-H."/>
            <person name="Zhou M."/>
            <person name="Andersen M.R."/>
            <person name="Archer D.B."/>
            <person name="Baker S.E."/>
            <person name="Benoit I."/>
            <person name="Brakhage A.A."/>
            <person name="Braus G.H."/>
            <person name="Fischer R."/>
            <person name="Frisvad J.C."/>
            <person name="Goldman G.H."/>
            <person name="Houbraken J."/>
            <person name="Oakley B."/>
            <person name="Pocsi I."/>
            <person name="Scazzocchio C."/>
            <person name="Seiboth B."/>
            <person name="vanKuyk P.A."/>
            <person name="Wortman J."/>
            <person name="Dyer P.S."/>
            <person name="Grigoriev I.V."/>
        </authorList>
    </citation>
    <scope>NUCLEOTIDE SEQUENCE [LARGE SCALE GENOMIC DNA]</scope>
    <source>
        <strain evidence="20">CBS 583.65</strain>
    </source>
</reference>
<evidence type="ECO:0000256" key="1">
    <source>
        <dbReference type="ARBA" id="ARBA00001974"/>
    </source>
</evidence>
<dbReference type="RefSeq" id="XP_040664879.1">
    <property type="nucleotide sequence ID" value="XM_040816918.1"/>
</dbReference>
<feature type="binding site" evidence="14">
    <location>
        <position position="104"/>
    </location>
    <ligand>
        <name>FAD</name>
        <dbReference type="ChEBI" id="CHEBI:57692"/>
    </ligand>
</feature>
<feature type="signal peptide" evidence="16">
    <location>
        <begin position="1"/>
        <end position="17"/>
    </location>
</feature>
<feature type="domain" description="Glucose-methanol-choline oxidoreductase N-terminal" evidence="17">
    <location>
        <begin position="98"/>
        <end position="121"/>
    </location>
</feature>
<keyword evidence="7" id="KW-0964">Secreted</keyword>
<dbReference type="InterPro" id="IPR027424">
    <property type="entry name" value="Glucose_Oxidase_domain_2"/>
</dbReference>
<proteinExistence type="inferred from homology"/>
<dbReference type="PANTHER" id="PTHR11552:SF201">
    <property type="entry name" value="GLUCOSE-METHANOL-CHOLINE OXIDOREDUCTASE N-TERMINAL DOMAIN-CONTAINING PROTEIN"/>
    <property type="match status" value="1"/>
</dbReference>
<evidence type="ECO:0000256" key="5">
    <source>
        <dbReference type="ARBA" id="ARBA00011738"/>
    </source>
</evidence>
<evidence type="ECO:0000259" key="17">
    <source>
        <dbReference type="PROSITE" id="PS00623"/>
    </source>
</evidence>
<keyword evidence="7" id="KW-0272">Extracellular matrix</keyword>
<dbReference type="Pfam" id="PF00732">
    <property type="entry name" value="GMC_oxred_N"/>
    <property type="match status" value="1"/>
</dbReference>
<dbReference type="GO" id="GO:0046562">
    <property type="term" value="F:beta-D-glucose oxidase activity"/>
    <property type="evidence" value="ECO:0007669"/>
    <property type="project" value="UniProtKB-EC"/>
</dbReference>
<evidence type="ECO:0000256" key="11">
    <source>
        <dbReference type="ARBA" id="ARBA00049435"/>
    </source>
</evidence>
<keyword evidence="10" id="KW-0560">Oxidoreductase</keyword>
<dbReference type="SUPFAM" id="SSF54373">
    <property type="entry name" value="FAD-linked reductases, C-terminal domain"/>
    <property type="match status" value="1"/>
</dbReference>
<evidence type="ECO:0000256" key="15">
    <source>
        <dbReference type="RuleBase" id="RU003968"/>
    </source>
</evidence>
<evidence type="ECO:0000259" key="18">
    <source>
        <dbReference type="PROSITE" id="PS00624"/>
    </source>
</evidence>
<evidence type="ECO:0000256" key="13">
    <source>
        <dbReference type="PIRSR" id="PIRSR000137-1"/>
    </source>
</evidence>
<feature type="binding site" evidence="14">
    <location>
        <begin position="30"/>
        <end position="31"/>
    </location>
    <ligand>
        <name>FAD</name>
        <dbReference type="ChEBI" id="CHEBI:57692"/>
    </ligand>
</feature>
<evidence type="ECO:0000256" key="6">
    <source>
        <dbReference type="ARBA" id="ARBA00022512"/>
    </source>
</evidence>
<evidence type="ECO:0000256" key="4">
    <source>
        <dbReference type="ARBA" id="ARBA00010790"/>
    </source>
</evidence>
<dbReference type="PROSITE" id="PS00624">
    <property type="entry name" value="GMC_OXRED_2"/>
    <property type="match status" value="1"/>
</dbReference>
<dbReference type="Gene3D" id="3.50.50.60">
    <property type="entry name" value="FAD/NAD(P)-binding domain"/>
    <property type="match status" value="1"/>
</dbReference>
<comment type="cofactor">
    <cofactor evidence="1 14">
        <name>FAD</name>
        <dbReference type="ChEBI" id="CHEBI:57692"/>
    </cofactor>
</comment>
<dbReference type="AlphaFoldDB" id="A0A1L9PC81"/>
<keyword evidence="9 14" id="KW-0274">FAD</keyword>
<evidence type="ECO:0000256" key="3">
    <source>
        <dbReference type="ARBA" id="ARBA00004498"/>
    </source>
</evidence>
<keyword evidence="16" id="KW-0732">Signal</keyword>
<feature type="chain" id="PRO_5013064018" description="glucose oxidase" evidence="16">
    <location>
        <begin position="18"/>
        <end position="584"/>
    </location>
</feature>
<sequence length="584" mass="63025">MLVPAFVFAALSLGAAANRSYDYIVVGGGTSGLVVANRLSELNNVTVAIIEAGGSVFNNSDVTDVLGYSLAFGSEVDWAYQTENQTYAGGLKQTIRAGKALGGTSTINGMSYTRAEDVQIDNWELVGNKGWNWKSLFPYYKKSEGFQVPTADQIAHGASYDANYHGTKGPLKVGWPTGMTNSSVFPVLNKTFEKLGVHHNRDSEGGQMVGFTVHPDTVDRENNVRDDAARAYYWPYKARSNLKVISNTTANKIIWADTDNGDAVAIGVEVTGIHGVQKIYASKEVVLSAGALRSPALLELSGVGNPDILRKYNIPVKVNLPTVGENLQDQTNNGLSWEGRETWTGLATFSALPSVNQIYGKNVTALASFVKANLASYAKSVSKASNGVVKESDLMTAFKLQYDLVFKSQVPYAEIVFSPSGQSFAAEFWPLLPFSRGNVHIKSANASQIPAINPNYFMFGQDAEAQVVVAQYIRKAFGTAPLSGIVGDEVSPGLDALPEIASNSTWEKWVNANYRPNYHPVGTASMLPRENGGVVDTELKVYGTKNVRVVDASVLPFQLCGHLMSTLYAVAEKASDLIKESHTV</sequence>
<name>A0A1L9PC81_ASPVE</name>
<dbReference type="GO" id="GO:0050660">
    <property type="term" value="F:flavin adenine dinucleotide binding"/>
    <property type="evidence" value="ECO:0007669"/>
    <property type="project" value="InterPro"/>
</dbReference>
<evidence type="ECO:0000256" key="10">
    <source>
        <dbReference type="ARBA" id="ARBA00023002"/>
    </source>
</evidence>
<keyword evidence="20" id="KW-1185">Reference proteome</keyword>
<organism evidence="19 20">
    <name type="scientific">Aspergillus versicolor CBS 583.65</name>
    <dbReference type="NCBI Taxonomy" id="1036611"/>
    <lineage>
        <taxon>Eukaryota</taxon>
        <taxon>Fungi</taxon>
        <taxon>Dikarya</taxon>
        <taxon>Ascomycota</taxon>
        <taxon>Pezizomycotina</taxon>
        <taxon>Eurotiomycetes</taxon>
        <taxon>Eurotiomycetidae</taxon>
        <taxon>Eurotiales</taxon>
        <taxon>Aspergillaceae</taxon>
        <taxon>Aspergillus</taxon>
        <taxon>Aspergillus subgen. Nidulantes</taxon>
    </lineage>
</organism>
<dbReference type="OrthoDB" id="269227at2759"/>
<feature type="domain" description="Glucose-methanol-choline oxidoreductase N-terminal" evidence="18">
    <location>
        <begin position="290"/>
        <end position="304"/>
    </location>
</feature>
<evidence type="ECO:0000256" key="12">
    <source>
        <dbReference type="ARBA" id="ARBA00049722"/>
    </source>
</evidence>
<dbReference type="PIRSF" id="PIRSF000137">
    <property type="entry name" value="Alcohol_oxidase"/>
    <property type="match status" value="1"/>
</dbReference>
<evidence type="ECO:0000256" key="14">
    <source>
        <dbReference type="PIRSR" id="PIRSR000137-2"/>
    </source>
</evidence>
<dbReference type="EC" id="1.1.3.4" evidence="12"/>
<comment type="similarity">
    <text evidence="4 15">Belongs to the GMC oxidoreductase family.</text>
</comment>
<keyword evidence="6" id="KW-0134">Cell wall</keyword>
<dbReference type="InterPro" id="IPR012132">
    <property type="entry name" value="GMC_OxRdtase"/>
</dbReference>
<dbReference type="EMBL" id="KV878126">
    <property type="protein sequence ID" value="OJI99116.1"/>
    <property type="molecule type" value="Genomic_DNA"/>
</dbReference>
<comment type="subcellular location">
    <subcellularLocation>
        <location evidence="2">Secreted</location>
        <location evidence="2">Cell wall</location>
    </subcellularLocation>
    <subcellularLocation>
        <location evidence="3">Secreted</location>
        <location evidence="3">Extracellular space</location>
        <location evidence="3">Extracellular matrix</location>
    </subcellularLocation>
</comment>
<comment type="subunit">
    <text evidence="5">Homodimer.</text>
</comment>
<gene>
    <name evidence="19" type="ORF">ASPVEDRAFT_80742</name>
</gene>
<dbReference type="InterPro" id="IPR007867">
    <property type="entry name" value="GMC_OxRtase_C"/>
</dbReference>
<dbReference type="PANTHER" id="PTHR11552">
    <property type="entry name" value="GLUCOSE-METHANOL-CHOLINE GMC OXIDOREDUCTASE"/>
    <property type="match status" value="1"/>
</dbReference>
<dbReference type="SUPFAM" id="SSF51905">
    <property type="entry name" value="FAD/NAD(P)-binding domain"/>
    <property type="match status" value="1"/>
</dbReference>
<dbReference type="PROSITE" id="PS00623">
    <property type="entry name" value="GMC_OXRED_1"/>
    <property type="match status" value="1"/>
</dbReference>
<evidence type="ECO:0000313" key="20">
    <source>
        <dbReference type="Proteomes" id="UP000184073"/>
    </source>
</evidence>
<evidence type="ECO:0000313" key="19">
    <source>
        <dbReference type="EMBL" id="OJI99116.1"/>
    </source>
</evidence>
<protein>
    <recommendedName>
        <fullName evidence="12">glucose oxidase</fullName>
        <ecNumber evidence="12">1.1.3.4</ecNumber>
    </recommendedName>
</protein>
<evidence type="ECO:0000256" key="9">
    <source>
        <dbReference type="ARBA" id="ARBA00022827"/>
    </source>
</evidence>
<feature type="active site" description="Proton acceptor" evidence="13">
    <location>
        <position position="562"/>
    </location>
</feature>
<keyword evidence="8 15" id="KW-0285">Flavoprotein</keyword>
<evidence type="ECO:0000256" key="7">
    <source>
        <dbReference type="ARBA" id="ARBA00022530"/>
    </source>
</evidence>
<accession>A0A1L9PC81</accession>
<evidence type="ECO:0000256" key="8">
    <source>
        <dbReference type="ARBA" id="ARBA00022630"/>
    </source>
</evidence>
<dbReference type="Gene3D" id="3.30.560.10">
    <property type="entry name" value="Glucose Oxidase, domain 3"/>
    <property type="match status" value="1"/>
</dbReference>
<evidence type="ECO:0000256" key="16">
    <source>
        <dbReference type="SAM" id="SignalP"/>
    </source>
</evidence>
<dbReference type="Proteomes" id="UP000184073">
    <property type="component" value="Unassembled WGS sequence"/>
</dbReference>
<dbReference type="STRING" id="1036611.A0A1L9PC81"/>